<dbReference type="NCBIfam" id="NF005921">
    <property type="entry name" value="PRK07922.1"/>
    <property type="match status" value="1"/>
</dbReference>
<keyword evidence="5" id="KW-1185">Reference proteome</keyword>
<reference evidence="4" key="1">
    <citation type="submission" date="2022-02" db="EMBL/GenBank/DDBJ databases">
        <authorList>
            <person name="Lee M."/>
            <person name="Kim S.-J."/>
            <person name="Jung M.-Y."/>
        </authorList>
    </citation>
    <scope>NUCLEOTIDE SEQUENCE</scope>
    <source>
        <strain evidence="4">JHP9</strain>
    </source>
</reference>
<sequence>MSIALRPALPADVRAIDALVEPLAAQKILLGKELVVYYEAIQEFLVAVDEHGTIVGCGALHVMWEDLAEVRTLAVADSVRGQGVGHLLLDGLLRRAADLGLERVFCLTFEVDFFARHGFEPMGEEPIPSELFSELLRSHDEGVAEYLDLARVKPNTLGNTRMIVHLREGRPGA</sequence>
<evidence type="ECO:0000256" key="2">
    <source>
        <dbReference type="ARBA" id="ARBA00023315"/>
    </source>
</evidence>
<dbReference type="Proteomes" id="UP001203761">
    <property type="component" value="Unassembled WGS sequence"/>
</dbReference>
<protein>
    <submittedName>
        <fullName evidence="4">Amino-acid N-acetyltransferase</fullName>
        <ecNumber evidence="4">2.3.1.1</ecNumber>
    </submittedName>
</protein>
<comment type="caution">
    <text evidence="4">The sequence shown here is derived from an EMBL/GenBank/DDBJ whole genome shotgun (WGS) entry which is preliminary data.</text>
</comment>
<gene>
    <name evidence="4" type="ORF">Bequi_00200</name>
</gene>
<dbReference type="PANTHER" id="PTHR43626">
    <property type="entry name" value="ACYL-COA N-ACYLTRANSFERASE"/>
    <property type="match status" value="1"/>
</dbReference>
<dbReference type="Gene3D" id="3.40.630.30">
    <property type="match status" value="1"/>
</dbReference>
<dbReference type="EMBL" id="JAKNCJ010000001">
    <property type="protein sequence ID" value="MCL6421816.1"/>
    <property type="molecule type" value="Genomic_DNA"/>
</dbReference>
<dbReference type="RefSeq" id="WP_249735979.1">
    <property type="nucleotide sequence ID" value="NZ_JAKNCJ010000001.1"/>
</dbReference>
<evidence type="ECO:0000256" key="1">
    <source>
        <dbReference type="ARBA" id="ARBA00022679"/>
    </source>
</evidence>
<keyword evidence="1 4" id="KW-0808">Transferase</keyword>
<dbReference type="InterPro" id="IPR016181">
    <property type="entry name" value="Acyl_CoA_acyltransferase"/>
</dbReference>
<accession>A0ABT0QVX9</accession>
<dbReference type="InterPro" id="IPR045039">
    <property type="entry name" value="NSI-like"/>
</dbReference>
<organism evidence="4 5">
    <name type="scientific">Brachybacterium equifaecis</name>
    <dbReference type="NCBI Taxonomy" id="2910770"/>
    <lineage>
        <taxon>Bacteria</taxon>
        <taxon>Bacillati</taxon>
        <taxon>Actinomycetota</taxon>
        <taxon>Actinomycetes</taxon>
        <taxon>Micrococcales</taxon>
        <taxon>Dermabacteraceae</taxon>
        <taxon>Brachybacterium</taxon>
    </lineage>
</organism>
<dbReference type="EC" id="2.3.1.1" evidence="4"/>
<dbReference type="PROSITE" id="PS51186">
    <property type="entry name" value="GNAT"/>
    <property type="match status" value="1"/>
</dbReference>
<dbReference type="GO" id="GO:0016746">
    <property type="term" value="F:acyltransferase activity"/>
    <property type="evidence" value="ECO:0007669"/>
    <property type="project" value="UniProtKB-KW"/>
</dbReference>
<feature type="domain" description="N-acetyltransferase" evidence="3">
    <location>
        <begin position="3"/>
        <end position="138"/>
    </location>
</feature>
<evidence type="ECO:0000313" key="5">
    <source>
        <dbReference type="Proteomes" id="UP001203761"/>
    </source>
</evidence>
<proteinExistence type="predicted"/>
<dbReference type="CDD" id="cd04301">
    <property type="entry name" value="NAT_SF"/>
    <property type="match status" value="1"/>
</dbReference>
<dbReference type="Pfam" id="PF00583">
    <property type="entry name" value="Acetyltransf_1"/>
    <property type="match status" value="1"/>
</dbReference>
<evidence type="ECO:0000259" key="3">
    <source>
        <dbReference type="PROSITE" id="PS51186"/>
    </source>
</evidence>
<dbReference type="PANTHER" id="PTHR43626:SF4">
    <property type="entry name" value="GCN5-RELATED N-ACETYLTRANSFERASE 2, CHLOROPLASTIC"/>
    <property type="match status" value="1"/>
</dbReference>
<name>A0ABT0QVX9_9MICO</name>
<dbReference type="InterPro" id="IPR000182">
    <property type="entry name" value="GNAT_dom"/>
</dbReference>
<dbReference type="SUPFAM" id="SSF55729">
    <property type="entry name" value="Acyl-CoA N-acyltransferases (Nat)"/>
    <property type="match status" value="1"/>
</dbReference>
<evidence type="ECO:0000313" key="4">
    <source>
        <dbReference type="EMBL" id="MCL6421816.1"/>
    </source>
</evidence>
<keyword evidence="2 4" id="KW-0012">Acyltransferase</keyword>